<accession>A0A397T2X7</accession>
<feature type="coiled-coil region" evidence="4">
    <location>
        <begin position="668"/>
        <end position="724"/>
    </location>
</feature>
<dbReference type="SMART" id="SM00025">
    <property type="entry name" value="Pumilio"/>
    <property type="match status" value="7"/>
</dbReference>
<dbReference type="InterPro" id="IPR011989">
    <property type="entry name" value="ARM-like"/>
</dbReference>
<proteinExistence type="predicted"/>
<feature type="compositionally biased region" description="Basic residues" evidence="5">
    <location>
        <begin position="9"/>
        <end position="22"/>
    </location>
</feature>
<dbReference type="PANTHER" id="PTHR13389">
    <property type="entry name" value="PUMILIO HOMOLOG 3"/>
    <property type="match status" value="1"/>
</dbReference>
<sequence>MNNKDSKNNKKNSNKSNNKKSKSKETDEIEIDNNLSDDSIDFEMIDVNEDDEKEELFNLKVNSLESSDHMNLDIDESEDDSDIGSNDEYVVLEDNMGSGYEKLNEELSNDEDEDEDEDNDCENDYENDDEKEERQTKRQKTQELDYNVIKLAFQRKPTVTNKLDRAYHLGLKELWNQVRIRNISKEKRNTYLIKLFELMNGKIPEILFKNDTSRIIQTVLKYGTKEQHKIIVDELEGKWLEASKNTHAKFVICKVLMYCPEHRNKIISEFKGNISRLIQHTEARGVILEAYELLNAKQRSALIQEFYGKEFSLFKETQGLSIEELIKENPSNKDRLLENLSREIEAIMKKPGLIGYIIPHRIMLDYFNYADENKIREKVALIGDHVPEFLHTREGSRVAMMCFSYGTVKDRKTMLKAMKDHIEKICIEEYGHLVLLRAFDVVDDTVAVSKYIIEQMTKSNKLEHIIQNKWGHRVILYLLAHRTKLYFSNDTLRLLAQGDEIRTKTSKKDPAVRANELRKAISPALIEYAQKNTSTMFLFTYSTQVLCEILLHADGTLDQKKPILENIAKLANKNPNNKEEKDDDNIMLSYINRTLKVLVHGRHWKQPKSPKNQVKSDDVSPKTNETSQVDEYEKVELHFAPVLFNSIKEYILFYACHPSASFVILALLENKETNKDVKEELLKGLEQVQSAADKDEKSGANLILKELEKENIKLELNENNKSKKVIGKSKGTIGNISSFGNIKKEIKKEKGINNGNKNNNKGTKRKR</sequence>
<dbReference type="EMBL" id="QKYT01000181">
    <property type="protein sequence ID" value="RIA90457.1"/>
    <property type="molecule type" value="Genomic_DNA"/>
</dbReference>
<keyword evidence="8" id="KW-1185">Reference proteome</keyword>
<keyword evidence="1" id="KW-0677">Repeat</keyword>
<comment type="caution">
    <text evidence="7">The sequence shown here is derived from an EMBL/GenBank/DDBJ whole genome shotgun (WGS) entry which is preliminary data.</text>
</comment>
<feature type="region of interest" description="Disordered" evidence="5">
    <location>
        <begin position="1"/>
        <end position="42"/>
    </location>
</feature>
<dbReference type="PROSITE" id="PS50303">
    <property type="entry name" value="PUM_HD"/>
    <property type="match status" value="1"/>
</dbReference>
<protein>
    <submittedName>
        <fullName evidence="7">Armadillo-type protein</fullName>
    </submittedName>
</protein>
<reference evidence="7 8" key="1">
    <citation type="submission" date="2018-06" db="EMBL/GenBank/DDBJ databases">
        <title>Comparative genomics reveals the genomic features of Rhizophagus irregularis, R. cerebriforme, R. diaphanum and Gigaspora rosea, and their symbiotic lifestyle signature.</title>
        <authorList>
            <person name="Morin E."/>
            <person name="San Clemente H."/>
            <person name="Chen E.C.H."/>
            <person name="De La Providencia I."/>
            <person name="Hainaut M."/>
            <person name="Kuo A."/>
            <person name="Kohler A."/>
            <person name="Murat C."/>
            <person name="Tang N."/>
            <person name="Roy S."/>
            <person name="Loubradou J."/>
            <person name="Henrissat B."/>
            <person name="Grigoriev I.V."/>
            <person name="Corradi N."/>
            <person name="Roux C."/>
            <person name="Martin F.M."/>
        </authorList>
    </citation>
    <scope>NUCLEOTIDE SEQUENCE [LARGE SCALE GENOMIC DNA]</scope>
    <source>
        <strain evidence="7 8">DAOM 227022</strain>
    </source>
</reference>
<evidence type="ECO:0000259" key="6">
    <source>
        <dbReference type="PROSITE" id="PS50303"/>
    </source>
</evidence>
<keyword evidence="2" id="KW-0694">RNA-binding</keyword>
<dbReference type="Proteomes" id="UP000265703">
    <property type="component" value="Unassembled WGS sequence"/>
</dbReference>
<evidence type="ECO:0000313" key="8">
    <source>
        <dbReference type="Proteomes" id="UP000265703"/>
    </source>
</evidence>
<feature type="region of interest" description="Disordered" evidence="5">
    <location>
        <begin position="747"/>
        <end position="767"/>
    </location>
</feature>
<dbReference type="GO" id="GO:0003729">
    <property type="term" value="F:mRNA binding"/>
    <property type="evidence" value="ECO:0007669"/>
    <property type="project" value="TreeGrafter"/>
</dbReference>
<dbReference type="AlphaFoldDB" id="A0A397T2X7"/>
<feature type="domain" description="PUM-HD" evidence="6">
    <location>
        <begin position="176"/>
        <end position="529"/>
    </location>
</feature>
<dbReference type="GO" id="GO:0006417">
    <property type="term" value="P:regulation of translation"/>
    <property type="evidence" value="ECO:0007669"/>
    <property type="project" value="TreeGrafter"/>
</dbReference>
<evidence type="ECO:0000256" key="1">
    <source>
        <dbReference type="ARBA" id="ARBA00022737"/>
    </source>
</evidence>
<dbReference type="InterPro" id="IPR040059">
    <property type="entry name" value="PUM3"/>
</dbReference>
<feature type="compositionally biased region" description="Low complexity" evidence="5">
    <location>
        <begin position="752"/>
        <end position="761"/>
    </location>
</feature>
<dbReference type="PROSITE" id="PS50302">
    <property type="entry name" value="PUM"/>
    <property type="match status" value="1"/>
</dbReference>
<evidence type="ECO:0000256" key="3">
    <source>
        <dbReference type="PROSITE-ProRule" id="PRU00317"/>
    </source>
</evidence>
<feature type="compositionally biased region" description="Acidic residues" evidence="5">
    <location>
        <begin position="73"/>
        <end position="82"/>
    </location>
</feature>
<feature type="region of interest" description="Disordered" evidence="5">
    <location>
        <begin position="105"/>
        <end position="140"/>
    </location>
</feature>
<dbReference type="PANTHER" id="PTHR13389:SF0">
    <property type="entry name" value="PUMILIO HOMOLOG 3"/>
    <property type="match status" value="1"/>
</dbReference>
<dbReference type="Pfam" id="PF08144">
    <property type="entry name" value="CPL"/>
    <property type="match status" value="1"/>
</dbReference>
<dbReference type="InterPro" id="IPR016024">
    <property type="entry name" value="ARM-type_fold"/>
</dbReference>
<dbReference type="InterPro" id="IPR012959">
    <property type="entry name" value="CPL_dom"/>
</dbReference>
<evidence type="ECO:0000256" key="5">
    <source>
        <dbReference type="SAM" id="MobiDB-lite"/>
    </source>
</evidence>
<keyword evidence="4" id="KW-0175">Coiled coil</keyword>
<evidence type="ECO:0000256" key="2">
    <source>
        <dbReference type="ARBA" id="ARBA00022884"/>
    </source>
</evidence>
<dbReference type="InterPro" id="IPR033133">
    <property type="entry name" value="PUM-HD"/>
</dbReference>
<organism evidence="7 8">
    <name type="scientific">Glomus cerebriforme</name>
    <dbReference type="NCBI Taxonomy" id="658196"/>
    <lineage>
        <taxon>Eukaryota</taxon>
        <taxon>Fungi</taxon>
        <taxon>Fungi incertae sedis</taxon>
        <taxon>Mucoromycota</taxon>
        <taxon>Glomeromycotina</taxon>
        <taxon>Glomeromycetes</taxon>
        <taxon>Glomerales</taxon>
        <taxon>Glomeraceae</taxon>
        <taxon>Glomus</taxon>
    </lineage>
</organism>
<dbReference type="GO" id="GO:0005730">
    <property type="term" value="C:nucleolus"/>
    <property type="evidence" value="ECO:0007669"/>
    <property type="project" value="TreeGrafter"/>
</dbReference>
<name>A0A397T2X7_9GLOM</name>
<feature type="repeat" description="Pumilio" evidence="3">
    <location>
        <begin position="197"/>
        <end position="233"/>
    </location>
</feature>
<feature type="region of interest" description="Disordered" evidence="5">
    <location>
        <begin position="59"/>
        <end position="84"/>
    </location>
</feature>
<dbReference type="SUPFAM" id="SSF48371">
    <property type="entry name" value="ARM repeat"/>
    <property type="match status" value="1"/>
</dbReference>
<feature type="region of interest" description="Disordered" evidence="5">
    <location>
        <begin position="602"/>
        <end position="627"/>
    </location>
</feature>
<gene>
    <name evidence="7" type="ORF">C1645_769938</name>
</gene>
<dbReference type="Gene3D" id="1.25.10.10">
    <property type="entry name" value="Leucine-rich Repeat Variant"/>
    <property type="match status" value="2"/>
</dbReference>
<feature type="compositionally biased region" description="Acidic residues" evidence="5">
    <location>
        <begin position="107"/>
        <end position="131"/>
    </location>
</feature>
<dbReference type="STRING" id="658196.A0A397T2X7"/>
<dbReference type="InterPro" id="IPR001313">
    <property type="entry name" value="Pumilio_RNA-bd_rpt"/>
</dbReference>
<dbReference type="OrthoDB" id="497380at2759"/>
<evidence type="ECO:0000256" key="4">
    <source>
        <dbReference type="SAM" id="Coils"/>
    </source>
</evidence>
<evidence type="ECO:0000313" key="7">
    <source>
        <dbReference type="EMBL" id="RIA90457.1"/>
    </source>
</evidence>